<evidence type="ECO:0000256" key="4">
    <source>
        <dbReference type="ARBA" id="ARBA00022840"/>
    </source>
</evidence>
<dbReference type="InterPro" id="IPR023298">
    <property type="entry name" value="ATPase_P-typ_TM_dom_sf"/>
</dbReference>
<keyword evidence="5" id="KW-1278">Translocase</keyword>
<dbReference type="Pfam" id="PF00122">
    <property type="entry name" value="E1-E2_ATPase"/>
    <property type="match status" value="1"/>
</dbReference>
<proteinExistence type="predicted"/>
<dbReference type="Gene3D" id="2.70.150.10">
    <property type="entry name" value="Calcium-transporting ATPase, cytoplasmic transduction domain A"/>
    <property type="match status" value="1"/>
</dbReference>
<comment type="catalytic activity">
    <reaction evidence="8">
        <text>ATP + H2O = ADP + phosphate + H(+)</text>
        <dbReference type="Rhea" id="RHEA:13065"/>
        <dbReference type="ChEBI" id="CHEBI:15377"/>
        <dbReference type="ChEBI" id="CHEBI:15378"/>
        <dbReference type="ChEBI" id="CHEBI:30616"/>
        <dbReference type="ChEBI" id="CHEBI:43474"/>
        <dbReference type="ChEBI" id="CHEBI:456216"/>
    </reaction>
</comment>
<evidence type="ECO:0000256" key="7">
    <source>
        <dbReference type="ARBA" id="ARBA00023136"/>
    </source>
</evidence>
<dbReference type="Pfam" id="PF13246">
    <property type="entry name" value="Cation_ATPase"/>
    <property type="match status" value="1"/>
</dbReference>
<comment type="subcellular location">
    <subcellularLocation>
        <location evidence="1">Cell membrane</location>
        <topology evidence="1">Multi-pass membrane protein</topology>
    </subcellularLocation>
</comment>
<dbReference type="InterPro" id="IPR004014">
    <property type="entry name" value="ATPase_P-typ_cation-transptr_N"/>
</dbReference>
<dbReference type="InterPro" id="IPR059000">
    <property type="entry name" value="ATPase_P-type_domA"/>
</dbReference>
<evidence type="ECO:0000256" key="1">
    <source>
        <dbReference type="ARBA" id="ARBA00004651"/>
    </source>
</evidence>
<dbReference type="RefSeq" id="WP_344514763.1">
    <property type="nucleotide sequence ID" value="NZ_BAAAQD010000049.1"/>
</dbReference>
<dbReference type="Gene3D" id="3.40.1110.10">
    <property type="entry name" value="Calcium-transporting ATPase, cytoplasmic domain N"/>
    <property type="match status" value="1"/>
</dbReference>
<dbReference type="SMART" id="SM00831">
    <property type="entry name" value="Cation_ATPase_N"/>
    <property type="match status" value="1"/>
</dbReference>
<evidence type="ECO:0000259" key="9">
    <source>
        <dbReference type="SMART" id="SM00831"/>
    </source>
</evidence>
<dbReference type="Gene3D" id="1.20.1110.10">
    <property type="entry name" value="Calcium-transporting ATPase, transmembrane domain"/>
    <property type="match status" value="1"/>
</dbReference>
<evidence type="ECO:0000256" key="2">
    <source>
        <dbReference type="ARBA" id="ARBA00022692"/>
    </source>
</evidence>
<protein>
    <submittedName>
        <fullName evidence="10">Cation-translocating P-type ATPase</fullName>
    </submittedName>
</protein>
<evidence type="ECO:0000256" key="3">
    <source>
        <dbReference type="ARBA" id="ARBA00022741"/>
    </source>
</evidence>
<keyword evidence="11" id="KW-1185">Reference proteome</keyword>
<comment type="caution">
    <text evidence="10">The sequence shown here is derived from an EMBL/GenBank/DDBJ whole genome shotgun (WGS) entry which is preliminary data.</text>
</comment>
<dbReference type="InterPro" id="IPR006068">
    <property type="entry name" value="ATPase_P-typ_cation-transptr_C"/>
</dbReference>
<evidence type="ECO:0000256" key="6">
    <source>
        <dbReference type="ARBA" id="ARBA00022989"/>
    </source>
</evidence>
<dbReference type="SFLD" id="SFLDG00002">
    <property type="entry name" value="C1.7:_P-type_atpase_like"/>
    <property type="match status" value="1"/>
</dbReference>
<dbReference type="SFLD" id="SFLDS00003">
    <property type="entry name" value="Haloacid_Dehalogenase"/>
    <property type="match status" value="1"/>
</dbReference>
<dbReference type="InterPro" id="IPR023214">
    <property type="entry name" value="HAD_sf"/>
</dbReference>
<dbReference type="SUPFAM" id="SSF81665">
    <property type="entry name" value="Calcium ATPase, transmembrane domain M"/>
    <property type="match status" value="1"/>
</dbReference>
<dbReference type="InterPro" id="IPR008250">
    <property type="entry name" value="ATPase_P-typ_transduc_dom_A_sf"/>
</dbReference>
<dbReference type="SUPFAM" id="SSF81653">
    <property type="entry name" value="Calcium ATPase, transduction domain A"/>
    <property type="match status" value="1"/>
</dbReference>
<evidence type="ECO:0000313" key="10">
    <source>
        <dbReference type="EMBL" id="GAA1572867.1"/>
    </source>
</evidence>
<sequence length="1483" mass="151366">MALLDLVRTPSRLVAGAARAAAGRSPGGPVTTDRVAVDAPGVGRPDAAEYRTALSTALRQVPGVSWAVVNAPLQRVVLGITRPAPTRAQLTAAVRAVRERYPGIHDGPADRAPAPDHPAALERAATALVADAAGLVVATFGRIARHVPGAVEAASLVPFVDTQPKLRAVLERALGRDRTDSVLALSNAAAQGLVGGVSGLGVDAAVRVGQLAEARARRDAWRAEPALLRTPQRAAADPVVTERPSPLPDGIVEHYAPRSVAVGAGAAGVALAAGGAGRAAAIAVAGLPKAPGAGRESFAAQLGRTLAGRRAHVMDPRVLRLLDRVDTVILDPAVLTTGRLMVQEVHPLPGADPEGVRLQAQRLFSAEATDQPVEQDGWLLGPVDQLRLRGRTGVRTRQRLHRDGAAHVLGLAHGTRLEALVSLVPQPAASADALIAAARRSGTRLIFAGGRPRGAERIDAGDIPGRGHLLGNVRELQADGHVVLLVSDQAAALAGADVGIGVHGPDARPPWGAHVLAGDVLETAALLIDAIDVARRVGRHGVRLAESGSAIGAITTITGAPRGAARRALLAVNGAAALSVVQGVWAAAELARRPISPPVSSTAWHALPAGKVLKLLESTGGGLPTRAALRRHRPDAQISQPRPSLMRSFAEELANPLTPILAGGAALSAAIGSLVDAGIVLGASGIGAVVGAVQKTVTDRAVAELLARSAVMATVRRDGRPVRLPADQLVPGDVIQLAPGDVMPADCRLIEAQALEMDESSLTGESMPVAKRTEPVLAADVADRTCMVYEGSTVTAGRAVGVVVATGAATEAGRSMATAAQAAPATGVEARLGQITHTTLPIALGSGAAVMAAGLLRGRPVRDTIGAGVGLAVASVPEGLPFLVSAAQLAAARRLSRQGALVRNARTIEALGRVDVLCFDKTGTLTQGHIRLAAVADAATIRPVDGLDPAHRAVLAAGLRATPAPTGGQPLPHITDRAVRGGAEDAAVDESAGAPGWQAHTTLPFEPSRAYHATAATTTAGRLLSVKGAPELVLARCTTWRAAPREERPLTGAGRRRVRQQLERLTRQGFRVLAVAETHSPAEGDLTDDAVARLCFLGFLALADPVRSTAGASLDELRTAGAQIVMITGDHPATAETIAGELGLLNGHRVVTGADIDALDDRALRDLVPNIAVVARGTPAHKVRVVQAFQANQRVVAMTGDGANDAPAIRLADVGIALGQRGTPAARAAADLVVTDDRLETIIAALVEGRAMWRAVREALGILVGGNLGEIGFTVLGASLTGASPLNARQLLLVNLLTDLAPALAVALRRPDSGANGVLLREGPEASLGAALTHDIALRAAATVTGATGAWVAAATLSGRGVRARTVALAALVGTQLGQTLLVGWTSPGVLVASLGSAAVLAGVVQTPGLSQFFGCTPLGPVGWGIATTAATTTMLASAAAPVLARRLPPELTARLTEALHPERLAELAGRVLPAHVLAPHPH</sequence>
<dbReference type="NCBIfam" id="TIGR01494">
    <property type="entry name" value="ATPase_P-type"/>
    <property type="match status" value="2"/>
</dbReference>
<dbReference type="SFLD" id="SFLDF00027">
    <property type="entry name" value="p-type_atpase"/>
    <property type="match status" value="1"/>
</dbReference>
<dbReference type="Proteomes" id="UP001501470">
    <property type="component" value="Unassembled WGS sequence"/>
</dbReference>
<keyword evidence="3" id="KW-0547">Nucleotide-binding</keyword>
<name>A0ABN2D905_9ACTN</name>
<dbReference type="Gene3D" id="3.40.50.1000">
    <property type="entry name" value="HAD superfamily/HAD-like"/>
    <property type="match status" value="1"/>
</dbReference>
<dbReference type="InterPro" id="IPR018303">
    <property type="entry name" value="ATPase_P-typ_P_site"/>
</dbReference>
<evidence type="ECO:0000256" key="5">
    <source>
        <dbReference type="ARBA" id="ARBA00022967"/>
    </source>
</evidence>
<dbReference type="EMBL" id="BAAAQD010000049">
    <property type="protein sequence ID" value="GAA1572867.1"/>
    <property type="molecule type" value="Genomic_DNA"/>
</dbReference>
<dbReference type="PANTHER" id="PTHR42861">
    <property type="entry name" value="CALCIUM-TRANSPORTING ATPASE"/>
    <property type="match status" value="1"/>
</dbReference>
<gene>
    <name evidence="10" type="ORF">GCM10009827_113560</name>
</gene>
<organism evidence="10 11">
    <name type="scientific">Dactylosporangium maewongense</name>
    <dbReference type="NCBI Taxonomy" id="634393"/>
    <lineage>
        <taxon>Bacteria</taxon>
        <taxon>Bacillati</taxon>
        <taxon>Actinomycetota</taxon>
        <taxon>Actinomycetes</taxon>
        <taxon>Micromonosporales</taxon>
        <taxon>Micromonosporaceae</taxon>
        <taxon>Dactylosporangium</taxon>
    </lineage>
</organism>
<dbReference type="InterPro" id="IPR023299">
    <property type="entry name" value="ATPase_P-typ_cyto_dom_N"/>
</dbReference>
<keyword evidence="7" id="KW-0472">Membrane</keyword>
<dbReference type="PROSITE" id="PS00154">
    <property type="entry name" value="ATPASE_E1_E2"/>
    <property type="match status" value="1"/>
</dbReference>
<evidence type="ECO:0000313" key="11">
    <source>
        <dbReference type="Proteomes" id="UP001501470"/>
    </source>
</evidence>
<evidence type="ECO:0000256" key="8">
    <source>
        <dbReference type="ARBA" id="ARBA00049360"/>
    </source>
</evidence>
<keyword evidence="4" id="KW-0067">ATP-binding</keyword>
<dbReference type="SUPFAM" id="SSF56784">
    <property type="entry name" value="HAD-like"/>
    <property type="match status" value="1"/>
</dbReference>
<dbReference type="PRINTS" id="PR00119">
    <property type="entry name" value="CATATPASE"/>
</dbReference>
<keyword evidence="6" id="KW-1133">Transmembrane helix</keyword>
<reference evidence="10 11" key="1">
    <citation type="journal article" date="2019" name="Int. J. Syst. Evol. Microbiol.">
        <title>The Global Catalogue of Microorganisms (GCM) 10K type strain sequencing project: providing services to taxonomists for standard genome sequencing and annotation.</title>
        <authorList>
            <consortium name="The Broad Institute Genomics Platform"/>
            <consortium name="The Broad Institute Genome Sequencing Center for Infectious Disease"/>
            <person name="Wu L."/>
            <person name="Ma J."/>
        </authorList>
    </citation>
    <scope>NUCLEOTIDE SEQUENCE [LARGE SCALE GENOMIC DNA]</scope>
    <source>
        <strain evidence="10 11">JCM 15933</strain>
    </source>
</reference>
<dbReference type="InterPro" id="IPR044492">
    <property type="entry name" value="P_typ_ATPase_HD_dom"/>
</dbReference>
<dbReference type="InterPro" id="IPR001757">
    <property type="entry name" value="P_typ_ATPase"/>
</dbReference>
<feature type="domain" description="Cation-transporting P-type ATPase N-terminal" evidence="9">
    <location>
        <begin position="603"/>
        <end position="673"/>
    </location>
</feature>
<dbReference type="InterPro" id="IPR036412">
    <property type="entry name" value="HAD-like_sf"/>
</dbReference>
<dbReference type="Pfam" id="PF00689">
    <property type="entry name" value="Cation_ATPase_C"/>
    <property type="match status" value="1"/>
</dbReference>
<keyword evidence="2" id="KW-0812">Transmembrane</keyword>
<dbReference type="PRINTS" id="PR00120">
    <property type="entry name" value="HATPASE"/>
</dbReference>
<accession>A0ABN2D905</accession>